<organism evidence="16 17">
    <name type="scientific">Phlyctema vagabunda</name>
    <dbReference type="NCBI Taxonomy" id="108571"/>
    <lineage>
        <taxon>Eukaryota</taxon>
        <taxon>Fungi</taxon>
        <taxon>Dikarya</taxon>
        <taxon>Ascomycota</taxon>
        <taxon>Pezizomycotina</taxon>
        <taxon>Leotiomycetes</taxon>
        <taxon>Helotiales</taxon>
        <taxon>Dermateaceae</taxon>
        <taxon>Phlyctema</taxon>
    </lineage>
</organism>
<dbReference type="EMBL" id="JBFCZG010000010">
    <property type="protein sequence ID" value="KAL3418000.1"/>
    <property type="molecule type" value="Genomic_DNA"/>
</dbReference>
<feature type="region of interest" description="Disordered" evidence="14">
    <location>
        <begin position="71"/>
        <end position="91"/>
    </location>
</feature>
<dbReference type="PANTHER" id="PTHR12066">
    <property type="entry name" value="TELOMERASE REVERSE TRANSCRIPTASE"/>
    <property type="match status" value="1"/>
</dbReference>
<dbReference type="CDD" id="cd01648">
    <property type="entry name" value="TERT"/>
    <property type="match status" value="1"/>
</dbReference>
<evidence type="ECO:0000256" key="1">
    <source>
        <dbReference type="ARBA" id="ARBA00008001"/>
    </source>
</evidence>
<dbReference type="InterPro" id="IPR043502">
    <property type="entry name" value="DNA/RNA_pol_sf"/>
</dbReference>
<evidence type="ECO:0000256" key="11">
    <source>
        <dbReference type="ARBA" id="ARBA00023242"/>
    </source>
</evidence>
<dbReference type="InterPro" id="IPR003545">
    <property type="entry name" value="Telomerase_RT"/>
</dbReference>
<dbReference type="PANTHER" id="PTHR12066:SF0">
    <property type="entry name" value="TELOMERASE REVERSE TRANSCRIPTASE"/>
    <property type="match status" value="1"/>
</dbReference>
<evidence type="ECO:0000256" key="10">
    <source>
        <dbReference type="ARBA" id="ARBA00022918"/>
    </source>
</evidence>
<dbReference type="Gene3D" id="1.10.357.90">
    <property type="match status" value="1"/>
</dbReference>
<dbReference type="Pfam" id="PF00078">
    <property type="entry name" value="RVT_1"/>
    <property type="match status" value="1"/>
</dbReference>
<evidence type="ECO:0000256" key="4">
    <source>
        <dbReference type="ARBA" id="ARBA00022454"/>
    </source>
</evidence>
<keyword evidence="6 13" id="KW-0548">Nucleotidyltransferase</keyword>
<evidence type="ECO:0000313" key="17">
    <source>
        <dbReference type="Proteomes" id="UP001629113"/>
    </source>
</evidence>
<feature type="domain" description="Reverse transcriptase" evidence="15">
    <location>
        <begin position="645"/>
        <end position="977"/>
    </location>
</feature>
<comment type="caution">
    <text evidence="16">The sequence shown here is derived from an EMBL/GenBank/DDBJ whole genome shotgun (WGS) entry which is preliminary data.</text>
</comment>
<keyword evidence="4 13" id="KW-0158">Chromosome</keyword>
<gene>
    <name evidence="16" type="ORF">PVAG01_11010</name>
</gene>
<keyword evidence="8 13" id="KW-0460">Magnesium</keyword>
<keyword evidence="10 13" id="KW-0695">RNA-directed DNA polymerase</keyword>
<keyword evidence="5 13" id="KW-0808">Transferase</keyword>
<evidence type="ECO:0000256" key="14">
    <source>
        <dbReference type="SAM" id="MobiDB-lite"/>
    </source>
</evidence>
<dbReference type="GO" id="GO:0003964">
    <property type="term" value="F:RNA-directed DNA polymerase activity"/>
    <property type="evidence" value="ECO:0007669"/>
    <property type="project" value="UniProtKB-KW"/>
</dbReference>
<name>A0ABR4P3W6_9HELO</name>
<dbReference type="PROSITE" id="PS50878">
    <property type="entry name" value="RT_POL"/>
    <property type="match status" value="1"/>
</dbReference>
<comment type="catalytic activity">
    <reaction evidence="12 13">
        <text>DNA(n) + a 2'-deoxyribonucleoside 5'-triphosphate = DNA(n+1) + diphosphate</text>
        <dbReference type="Rhea" id="RHEA:22508"/>
        <dbReference type="Rhea" id="RHEA-COMP:17339"/>
        <dbReference type="Rhea" id="RHEA-COMP:17340"/>
        <dbReference type="ChEBI" id="CHEBI:33019"/>
        <dbReference type="ChEBI" id="CHEBI:61560"/>
        <dbReference type="ChEBI" id="CHEBI:173112"/>
        <dbReference type="EC" id="2.7.7.49"/>
    </reaction>
</comment>
<keyword evidence="7 13" id="KW-0479">Metal-binding</keyword>
<keyword evidence="9 13" id="KW-0779">Telomere</keyword>
<dbReference type="Gene3D" id="3.30.70.2630">
    <property type="match status" value="1"/>
</dbReference>
<evidence type="ECO:0000256" key="6">
    <source>
        <dbReference type="ARBA" id="ARBA00022695"/>
    </source>
</evidence>
<comment type="similarity">
    <text evidence="1 13">Belongs to the reverse transcriptase family. Telomerase subfamily.</text>
</comment>
<evidence type="ECO:0000259" key="15">
    <source>
        <dbReference type="PROSITE" id="PS50878"/>
    </source>
</evidence>
<dbReference type="Pfam" id="PF12009">
    <property type="entry name" value="Telomerase_RBD"/>
    <property type="match status" value="1"/>
</dbReference>
<dbReference type="SUPFAM" id="SSF56672">
    <property type="entry name" value="DNA/RNA polymerases"/>
    <property type="match status" value="1"/>
</dbReference>
<accession>A0ABR4P3W6</accession>
<evidence type="ECO:0000256" key="7">
    <source>
        <dbReference type="ARBA" id="ARBA00022723"/>
    </source>
</evidence>
<dbReference type="EC" id="2.7.7.49" evidence="2 13"/>
<comment type="function">
    <text evidence="13">Telomerase is a ribonucleoprotein enzyme essential for the replication of chromosome termini in most eukaryotes. It elongates telomeres. It is a reverse transcriptase that adds simple sequence repeats to chromosome ends by copying a template sequence within the RNA component of the enzyme.</text>
</comment>
<dbReference type="PRINTS" id="PR01365">
    <property type="entry name" value="TELOMERASERT"/>
</dbReference>
<feature type="region of interest" description="Disordered" evidence="14">
    <location>
        <begin position="1"/>
        <end position="30"/>
    </location>
</feature>
<dbReference type="Gene3D" id="1.10.132.70">
    <property type="match status" value="1"/>
</dbReference>
<dbReference type="Proteomes" id="UP001629113">
    <property type="component" value="Unassembled WGS sequence"/>
</dbReference>
<evidence type="ECO:0000256" key="3">
    <source>
        <dbReference type="ARBA" id="ARBA00016182"/>
    </source>
</evidence>
<reference evidence="16 17" key="1">
    <citation type="submission" date="2024-06" db="EMBL/GenBank/DDBJ databases">
        <title>Complete genome of Phlyctema vagabunda strain 19-DSS-EL-015.</title>
        <authorList>
            <person name="Fiorenzani C."/>
        </authorList>
    </citation>
    <scope>NUCLEOTIDE SEQUENCE [LARGE SCALE GENOMIC DNA]</scope>
    <source>
        <strain evidence="16 17">19-DSS-EL-015</strain>
    </source>
</reference>
<evidence type="ECO:0000256" key="8">
    <source>
        <dbReference type="ARBA" id="ARBA00022842"/>
    </source>
</evidence>
<comment type="subcellular location">
    <subcellularLocation>
        <location evidence="13">Nucleus</location>
    </subcellularLocation>
    <subcellularLocation>
        <location evidence="13">Chromosome</location>
        <location evidence="13">Telomere</location>
    </subcellularLocation>
</comment>
<sequence length="1181" mass="134063">MPGTRKRNRPGGGTQGTNKRQRLSGTLKSQEPMVKHAVLAQYYHNVCTLREYLLSKLPQSSKIRRRKIVTAGRNDALHPEDEADMNGPQKGSALASLLDQTLVGVSKYEEASSEERVKQWSTFSQRGDISTSTFGNNSSAGGSSQSEIVDFSIWLLFSKTHGGGGKVQHLLCQGFRRNISARSVYQDENLTSAIPGVVSVYPNSHVTVLKASPWPQLLALMGKEGERMMIDLILDCGVFVHVGSGFGTYSQLSGLPLNDLPLLADVHKRREVAPSAALPSKKALHSPRSITFVRNRMLYARATFNACGGVRFGLRHIHVLNRCPFQNNKRTDTGEYKQPPTEDGIDKPQPNTVTVMMYIFPRQFGLHNAFNSDVNRSETVQPLKDYTLREDEIKVKYIHEKPKIPRRLRGKVVELVKKLQILHGRCPYKKLLEYYCPIESRASRPSQITIDDSDSSDTTLLKTQASLNVETHRSILPPKYSIPERKQSMMDHATPSSMVSAFCRAVLRDIIPHQFWGDGEVQRDNERSFYKYVHEFIELRRFESLTLHQVMQGIKIANIPWLSPPRCAEKASQSDFQKRVEIFQEFVYYLFDSILIPLIRANFHVTESNVHRHRLFYFRHDVWRSLAEPALSSLKLSMLEEVKLVQAHQILNGRSLGFSQIRLLPKETGVRPIMNLRRRPLRKGTKAFLGSSINSILAPVYHTFNLEKNLHPERLGSTMFSVGDMYQKLKTFKSQLHGSNKPLYFAKLDVQSAFDTIPQDPVIALMASLPSETEYRIAKHVEIKAGDAFEQNSQNYSKSKPTRKWVSLAKTPDDFESFDENLENDVAIGKKNTIFVENVVNQFKNRDELLHLLVEHIHHNMVKIGKKFYRQKQGIPQGSVLSSLLCNYFYADLEAKHLDFLQSGDSLLLRLIDDFLLITTDRRKAKRFLQVMHDGVPTYGVKVNPSKTLTNFEATINGAKVARLVESRNFPYCGSFIDTTSLNISKDRERRPDGAMADALTVEFSKLPGRSFTRKVLAAFKMQTHAMFLDTAHNTRTTVLRNLHAACIDTATRMWTYGRLVRITSRVVIRTIADLVDLAFVLTQSKGRQRKRQNAGYACAVTRPQLRWLVLDAFRHVLVRRQSRYGTVLEWIDGRLRELRLGAGVGGGRGRGKSGKSGRREEDIKMCQRLVDVVERDVGLG</sequence>
<dbReference type="InterPro" id="IPR021891">
    <property type="entry name" value="Telomerase_RBD"/>
</dbReference>
<dbReference type="InterPro" id="IPR049139">
    <property type="entry name" value="TERT_C"/>
</dbReference>
<protein>
    <recommendedName>
        <fullName evidence="3 13">Telomerase reverse transcriptase</fullName>
        <ecNumber evidence="2 13">2.7.7.49</ecNumber>
    </recommendedName>
    <alternativeName>
        <fullName evidence="13">Telomerase catalytic subunit</fullName>
    </alternativeName>
</protein>
<dbReference type="InterPro" id="IPR000477">
    <property type="entry name" value="RT_dom"/>
</dbReference>
<evidence type="ECO:0000256" key="9">
    <source>
        <dbReference type="ARBA" id="ARBA00022895"/>
    </source>
</evidence>
<proteinExistence type="inferred from homology"/>
<evidence type="ECO:0000256" key="12">
    <source>
        <dbReference type="ARBA" id="ARBA00048173"/>
    </source>
</evidence>
<evidence type="ECO:0000313" key="16">
    <source>
        <dbReference type="EMBL" id="KAL3418000.1"/>
    </source>
</evidence>
<feature type="region of interest" description="Disordered" evidence="14">
    <location>
        <begin position="329"/>
        <end position="348"/>
    </location>
</feature>
<keyword evidence="11 13" id="KW-0539">Nucleus</keyword>
<evidence type="ECO:0000256" key="5">
    <source>
        <dbReference type="ARBA" id="ARBA00022679"/>
    </source>
</evidence>
<evidence type="ECO:0000256" key="2">
    <source>
        <dbReference type="ARBA" id="ARBA00012493"/>
    </source>
</evidence>
<dbReference type="Pfam" id="PF21399">
    <property type="entry name" value="TERT_C"/>
    <property type="match status" value="1"/>
</dbReference>
<dbReference type="SMART" id="SM00975">
    <property type="entry name" value="Telomerase_RBD"/>
    <property type="match status" value="1"/>
</dbReference>
<keyword evidence="17" id="KW-1185">Reference proteome</keyword>
<evidence type="ECO:0000256" key="13">
    <source>
        <dbReference type="RuleBase" id="RU365061"/>
    </source>
</evidence>